<feature type="transmembrane region" description="Helical" evidence="1">
    <location>
        <begin position="529"/>
        <end position="549"/>
    </location>
</feature>
<feature type="transmembrane region" description="Helical" evidence="1">
    <location>
        <begin position="105"/>
        <end position="125"/>
    </location>
</feature>
<evidence type="ECO:0000256" key="2">
    <source>
        <dbReference type="SAM" id="SignalP"/>
    </source>
</evidence>
<keyword evidence="2" id="KW-0732">Signal</keyword>
<dbReference type="AlphaFoldDB" id="A0A178INU1"/>
<reference evidence="3 4" key="1">
    <citation type="submission" date="2016-01" db="EMBL/GenBank/DDBJ databases">
        <title>High potential of lignocellulose degradation of a new Verrucomicrobia species.</title>
        <authorList>
            <person name="Wang Y."/>
            <person name="Shi Y."/>
            <person name="Qiu Z."/>
            <person name="Liu S."/>
            <person name="Yang H."/>
        </authorList>
    </citation>
    <scope>NUCLEOTIDE SEQUENCE [LARGE SCALE GENOMIC DNA]</scope>
    <source>
        <strain evidence="3 4">TSB47</strain>
    </source>
</reference>
<sequence>MAFPRFSFTRFPRPALMAAAVFPFVSPFFSPAVSAAGTALEMPRLPGSLSTAADKGIETIAARLWMFYTAPEFLGFLLALLVVCAVAGLAWRLRCVIAAEEPFSGLANWVVVRLLLGLFCFFVVAPDMPSVLSEWMRSASNIMGSMITRIAREAKDAELRETVGSSRVRLALRRVYDESMEWAMAAEAAFKGKIAGRSPYDVAYLEVEKTLTGIDGFPWYADASTYPRRPAVVNALATVENGVVVNAKPYEEYLDVFKLYDFSKPEEPGEDKDAWPVFRSGFVMRPYNSGAVLAYGRAMQAAADFDDSAAGGEEFRRILHEYTGTLQFLQSLYLRDVAAYVIDASAVYRDLKHAGDGDPEARTATLAVLEKQLDELRAGFEEVRARSVTEALYGSGWSGNVLQLLIPLALTVVNAYMALSIYSLPILISLWSALFFLPKELELSTSLKKGVLWMVVLFFLPIFSNVVVELAIGFVEAVRDMMQDEVLAPLGKGATGLAVGAMVPGSTMVKVGTGLAAYKASGWRNDFNLIVWVAWVVAFCFIIGMPLMLKSVISGANGFIDNLITKTQAGAMMAGGIMGLSLQQGASTAASSAGRASTAGKAAAGGLIGGPAGVAAAGGGSGSGSSAGGVFSTVISKLRSGISGLGDKIS</sequence>
<keyword evidence="1" id="KW-0472">Membrane</keyword>
<dbReference type="Proteomes" id="UP000078486">
    <property type="component" value="Unassembled WGS sequence"/>
</dbReference>
<organism evidence="3 4">
    <name type="scientific">Termitidicoccus mucosus</name>
    <dbReference type="NCBI Taxonomy" id="1184151"/>
    <lineage>
        <taxon>Bacteria</taxon>
        <taxon>Pseudomonadati</taxon>
        <taxon>Verrucomicrobiota</taxon>
        <taxon>Opitutia</taxon>
        <taxon>Opitutales</taxon>
        <taxon>Opitutaceae</taxon>
        <taxon>Termitidicoccus</taxon>
    </lineage>
</organism>
<keyword evidence="4" id="KW-1185">Reference proteome</keyword>
<gene>
    <name evidence="3" type="ORF">AW736_02585</name>
</gene>
<dbReference type="EMBL" id="LRRQ01000023">
    <property type="protein sequence ID" value="OAM91544.1"/>
    <property type="molecule type" value="Genomic_DNA"/>
</dbReference>
<keyword evidence="1" id="KW-1133">Transmembrane helix</keyword>
<feature type="chain" id="PRO_5008089242" description="TraG N-terminal Proteobacteria domain-containing protein" evidence="2">
    <location>
        <begin position="36"/>
        <end position="650"/>
    </location>
</feature>
<feature type="transmembrane region" description="Helical" evidence="1">
    <location>
        <begin position="415"/>
        <end position="438"/>
    </location>
</feature>
<comment type="caution">
    <text evidence="3">The sequence shown here is derived from an EMBL/GenBank/DDBJ whole genome shotgun (WGS) entry which is preliminary data.</text>
</comment>
<name>A0A178INU1_9BACT</name>
<feature type="signal peptide" evidence="2">
    <location>
        <begin position="1"/>
        <end position="35"/>
    </location>
</feature>
<evidence type="ECO:0000313" key="3">
    <source>
        <dbReference type="EMBL" id="OAM91544.1"/>
    </source>
</evidence>
<feature type="transmembrane region" description="Helical" evidence="1">
    <location>
        <begin position="73"/>
        <end position="93"/>
    </location>
</feature>
<proteinExistence type="predicted"/>
<evidence type="ECO:0008006" key="5">
    <source>
        <dbReference type="Google" id="ProtNLM"/>
    </source>
</evidence>
<keyword evidence="1" id="KW-0812">Transmembrane</keyword>
<evidence type="ECO:0000256" key="1">
    <source>
        <dbReference type="SAM" id="Phobius"/>
    </source>
</evidence>
<evidence type="ECO:0000313" key="4">
    <source>
        <dbReference type="Proteomes" id="UP000078486"/>
    </source>
</evidence>
<accession>A0A178INU1</accession>
<dbReference type="RefSeq" id="WP_145928549.1">
    <property type="nucleotide sequence ID" value="NZ_CP109796.1"/>
</dbReference>
<protein>
    <recommendedName>
        <fullName evidence="5">TraG N-terminal Proteobacteria domain-containing protein</fullName>
    </recommendedName>
</protein>
<feature type="transmembrane region" description="Helical" evidence="1">
    <location>
        <begin position="450"/>
        <end position="475"/>
    </location>
</feature>